<reference evidence="2" key="1">
    <citation type="submission" date="2021-06" db="EMBL/GenBank/DDBJ databases">
        <authorList>
            <person name="Kallberg Y."/>
            <person name="Tangrot J."/>
            <person name="Rosling A."/>
        </authorList>
    </citation>
    <scope>NUCLEOTIDE SEQUENCE</scope>
    <source>
        <strain evidence="2">IN212</strain>
    </source>
</reference>
<feature type="non-terminal residue" evidence="2">
    <location>
        <position position="1"/>
    </location>
</feature>
<keyword evidence="3" id="KW-1185">Reference proteome</keyword>
<feature type="region of interest" description="Disordered" evidence="1">
    <location>
        <begin position="15"/>
        <end position="44"/>
    </location>
</feature>
<feature type="compositionally biased region" description="Polar residues" evidence="1">
    <location>
        <begin position="26"/>
        <end position="44"/>
    </location>
</feature>
<accession>A0A9N8ZKG1</accession>
<dbReference type="AlphaFoldDB" id="A0A9N8ZKG1"/>
<gene>
    <name evidence="2" type="ORF">RFULGI_LOCUS2337</name>
</gene>
<proteinExistence type="predicted"/>
<organism evidence="2 3">
    <name type="scientific">Racocetra fulgida</name>
    <dbReference type="NCBI Taxonomy" id="60492"/>
    <lineage>
        <taxon>Eukaryota</taxon>
        <taxon>Fungi</taxon>
        <taxon>Fungi incertae sedis</taxon>
        <taxon>Mucoromycota</taxon>
        <taxon>Glomeromycotina</taxon>
        <taxon>Glomeromycetes</taxon>
        <taxon>Diversisporales</taxon>
        <taxon>Gigasporaceae</taxon>
        <taxon>Racocetra</taxon>
    </lineage>
</organism>
<name>A0A9N8ZKG1_9GLOM</name>
<evidence type="ECO:0000313" key="2">
    <source>
        <dbReference type="EMBL" id="CAG8498823.1"/>
    </source>
</evidence>
<dbReference type="OrthoDB" id="2355212at2759"/>
<protein>
    <submittedName>
        <fullName evidence="2">702_t:CDS:1</fullName>
    </submittedName>
</protein>
<evidence type="ECO:0000313" key="3">
    <source>
        <dbReference type="Proteomes" id="UP000789396"/>
    </source>
</evidence>
<dbReference type="EMBL" id="CAJVPZ010001740">
    <property type="protein sequence ID" value="CAG8498823.1"/>
    <property type="molecule type" value="Genomic_DNA"/>
</dbReference>
<comment type="caution">
    <text evidence="2">The sequence shown here is derived from an EMBL/GenBank/DDBJ whole genome shotgun (WGS) entry which is preliminary data.</text>
</comment>
<evidence type="ECO:0000256" key="1">
    <source>
        <dbReference type="SAM" id="MobiDB-lite"/>
    </source>
</evidence>
<dbReference type="Proteomes" id="UP000789396">
    <property type="component" value="Unassembled WGS sequence"/>
</dbReference>
<sequence length="44" mass="4793">IHFALVIAAYAARRKAKENDAHEVSETNVSSSHDTSSHGITEKN</sequence>